<dbReference type="Proteomes" id="UP000078532">
    <property type="component" value="Unassembled WGS sequence"/>
</dbReference>
<keyword evidence="3" id="KW-1185">Reference proteome</keyword>
<gene>
    <name evidence="2" type="ORF">A6M21_06370</name>
</gene>
<dbReference type="AlphaFoldDB" id="A0A1B7LH57"/>
<evidence type="ECO:0000313" key="2">
    <source>
        <dbReference type="EMBL" id="OAT85530.1"/>
    </source>
</evidence>
<sequence length="69" mass="7291">MAPEIFPARPRSVFIDIVGLRSGRFAATQTANCSAYMTQRAKAQDTDPVRDGGRYSAACAGTGVNPKDG</sequence>
<organism evidence="2 3">
    <name type="scientific">Desulfotomaculum copahuensis</name>
    <dbReference type="NCBI Taxonomy" id="1838280"/>
    <lineage>
        <taxon>Bacteria</taxon>
        <taxon>Bacillati</taxon>
        <taxon>Bacillota</taxon>
        <taxon>Clostridia</taxon>
        <taxon>Eubacteriales</taxon>
        <taxon>Desulfotomaculaceae</taxon>
        <taxon>Desulfotomaculum</taxon>
    </lineage>
</organism>
<name>A0A1B7LH57_9FIRM</name>
<dbReference type="EMBL" id="LYVF01000062">
    <property type="protein sequence ID" value="OAT85530.1"/>
    <property type="molecule type" value="Genomic_DNA"/>
</dbReference>
<evidence type="ECO:0000256" key="1">
    <source>
        <dbReference type="SAM" id="MobiDB-lite"/>
    </source>
</evidence>
<proteinExistence type="predicted"/>
<accession>A0A1B7LH57</accession>
<reference evidence="2 3" key="1">
    <citation type="submission" date="2016-04" db="EMBL/GenBank/DDBJ databases">
        <authorList>
            <person name="Evans L.H."/>
            <person name="Alamgir A."/>
            <person name="Owens N."/>
            <person name="Weber N.D."/>
            <person name="Virtaneva K."/>
            <person name="Barbian K."/>
            <person name="Babar A."/>
            <person name="Rosenke K."/>
        </authorList>
    </citation>
    <scope>NUCLEOTIDE SEQUENCE [LARGE SCALE GENOMIC DNA]</scope>
    <source>
        <strain evidence="2 3">LMa1</strain>
    </source>
</reference>
<feature type="compositionally biased region" description="Basic and acidic residues" evidence="1">
    <location>
        <begin position="42"/>
        <end position="53"/>
    </location>
</feature>
<feature type="region of interest" description="Disordered" evidence="1">
    <location>
        <begin position="40"/>
        <end position="69"/>
    </location>
</feature>
<dbReference type="STRING" id="1838280.A6M21_06370"/>
<protein>
    <submittedName>
        <fullName evidence="2">Uncharacterized protein</fullName>
    </submittedName>
</protein>
<evidence type="ECO:0000313" key="3">
    <source>
        <dbReference type="Proteomes" id="UP000078532"/>
    </source>
</evidence>
<comment type="caution">
    <text evidence="2">The sequence shown here is derived from an EMBL/GenBank/DDBJ whole genome shotgun (WGS) entry which is preliminary data.</text>
</comment>